<feature type="domain" description="[2Fe-2S]-binding" evidence="12">
    <location>
        <begin position="82"/>
        <end position="122"/>
    </location>
</feature>
<evidence type="ECO:0000256" key="9">
    <source>
        <dbReference type="ARBA" id="ARBA00023027"/>
    </source>
</evidence>
<dbReference type="PANTHER" id="PTHR45444:SF3">
    <property type="entry name" value="XANTHINE DEHYDROGENASE"/>
    <property type="match status" value="1"/>
</dbReference>
<dbReference type="InterPro" id="IPR036884">
    <property type="entry name" value="2Fe-2S-bd_dom_sf"/>
</dbReference>
<keyword evidence="7" id="KW-0408">Iron</keyword>
<dbReference type="GO" id="GO:0051537">
    <property type="term" value="F:2 iron, 2 sulfur cluster binding"/>
    <property type="evidence" value="ECO:0007669"/>
    <property type="project" value="UniProtKB-KW"/>
</dbReference>
<evidence type="ECO:0000256" key="8">
    <source>
        <dbReference type="ARBA" id="ARBA00023014"/>
    </source>
</evidence>
<evidence type="ECO:0000256" key="2">
    <source>
        <dbReference type="ARBA" id="ARBA00001974"/>
    </source>
</evidence>
<keyword evidence="5" id="KW-0479">Metal-binding</keyword>
<evidence type="ECO:0000259" key="12">
    <source>
        <dbReference type="Pfam" id="PF01799"/>
    </source>
</evidence>
<evidence type="ECO:0000256" key="10">
    <source>
        <dbReference type="ARBA" id="ARBA00034078"/>
    </source>
</evidence>
<evidence type="ECO:0008006" key="15">
    <source>
        <dbReference type="Google" id="ProtNLM"/>
    </source>
</evidence>
<dbReference type="InParanoid" id="A7SJH1"/>
<proteinExistence type="inferred from homology"/>
<dbReference type="HOGENOM" id="CLU_052511_3_2_1"/>
<dbReference type="eggNOG" id="KOG0430">
    <property type="taxonomic scope" value="Eukaryota"/>
</dbReference>
<dbReference type="GO" id="GO:0005506">
    <property type="term" value="F:iron ion binding"/>
    <property type="evidence" value="ECO:0007669"/>
    <property type="project" value="InterPro"/>
</dbReference>
<accession>A7SJH1</accession>
<dbReference type="Proteomes" id="UP000001593">
    <property type="component" value="Unassembled WGS sequence"/>
</dbReference>
<keyword evidence="8" id="KW-0411">Iron-sulfur</keyword>
<dbReference type="Pfam" id="PF00111">
    <property type="entry name" value="Fer2"/>
    <property type="match status" value="1"/>
</dbReference>
<dbReference type="Gene3D" id="3.10.20.30">
    <property type="match status" value="1"/>
</dbReference>
<dbReference type="KEGG" id="nve:5507602"/>
<keyword evidence="14" id="KW-1185">Reference proteome</keyword>
<sequence>LTFTVNGAQYTVHNPDAHTSLNEWIRNQPGLKGTKVMCKEAGCGVCVVAVTKKDPTTGKDVTKAVNSCLFPLYAANESHVTTTEGIGNRKKGFHVIQKRLAEHNGSQCGFCSPGMVMNMYRYVWCIIHKLKGSV</sequence>
<reference evidence="13 14" key="1">
    <citation type="journal article" date="2007" name="Science">
        <title>Sea anemone genome reveals ancestral eumetazoan gene repertoire and genomic organization.</title>
        <authorList>
            <person name="Putnam N.H."/>
            <person name="Srivastava M."/>
            <person name="Hellsten U."/>
            <person name="Dirks B."/>
            <person name="Chapman J."/>
            <person name="Salamov A."/>
            <person name="Terry A."/>
            <person name="Shapiro H."/>
            <person name="Lindquist E."/>
            <person name="Kapitonov V.V."/>
            <person name="Jurka J."/>
            <person name="Genikhovich G."/>
            <person name="Grigoriev I.V."/>
            <person name="Lucas S.M."/>
            <person name="Steele R.E."/>
            <person name="Finnerty J.R."/>
            <person name="Technau U."/>
            <person name="Martindale M.Q."/>
            <person name="Rokhsar D.S."/>
        </authorList>
    </citation>
    <scope>NUCLEOTIDE SEQUENCE [LARGE SCALE GENOMIC DNA]</scope>
    <source>
        <strain evidence="14">CH2 X CH6</strain>
    </source>
</reference>
<dbReference type="SUPFAM" id="SSF54292">
    <property type="entry name" value="2Fe-2S ferredoxin-like"/>
    <property type="match status" value="1"/>
</dbReference>
<evidence type="ECO:0000256" key="7">
    <source>
        <dbReference type="ARBA" id="ARBA00023004"/>
    </source>
</evidence>
<comment type="cofactor">
    <cofactor evidence="10">
        <name>[2Fe-2S] cluster</name>
        <dbReference type="ChEBI" id="CHEBI:190135"/>
    </cofactor>
</comment>
<dbReference type="FunFam" id="3.10.20.30:FF:000012">
    <property type="entry name" value="Xanthine dehydrogenase/oxidase"/>
    <property type="match status" value="1"/>
</dbReference>
<keyword evidence="6" id="KW-0560">Oxidoreductase</keyword>
<organism evidence="13 14">
    <name type="scientific">Nematostella vectensis</name>
    <name type="common">Starlet sea anemone</name>
    <dbReference type="NCBI Taxonomy" id="45351"/>
    <lineage>
        <taxon>Eukaryota</taxon>
        <taxon>Metazoa</taxon>
        <taxon>Cnidaria</taxon>
        <taxon>Anthozoa</taxon>
        <taxon>Hexacorallia</taxon>
        <taxon>Actiniaria</taxon>
        <taxon>Edwardsiidae</taxon>
        <taxon>Nematostella</taxon>
    </lineage>
</organism>
<feature type="domain" description="2Fe-2S ferredoxin-type" evidence="11">
    <location>
        <begin position="3"/>
        <end position="59"/>
    </location>
</feature>
<evidence type="ECO:0000256" key="1">
    <source>
        <dbReference type="ARBA" id="ARBA00001924"/>
    </source>
</evidence>
<dbReference type="PROSITE" id="PS00197">
    <property type="entry name" value="2FE2S_FER_1"/>
    <property type="match status" value="1"/>
</dbReference>
<dbReference type="InterPro" id="IPR006058">
    <property type="entry name" value="2Fe2S_fd_BS"/>
</dbReference>
<dbReference type="Pfam" id="PF01799">
    <property type="entry name" value="Fer2_2"/>
    <property type="match status" value="1"/>
</dbReference>
<dbReference type="OMA" id="VETKHCA"/>
<dbReference type="InterPro" id="IPR002888">
    <property type="entry name" value="2Fe-2S-bd"/>
</dbReference>
<dbReference type="InterPro" id="IPR012675">
    <property type="entry name" value="Beta-grasp_dom_sf"/>
</dbReference>
<dbReference type="InterPro" id="IPR001041">
    <property type="entry name" value="2Fe-2S_ferredoxin-type"/>
</dbReference>
<comment type="cofactor">
    <cofactor evidence="2">
        <name>FAD</name>
        <dbReference type="ChEBI" id="CHEBI:57692"/>
    </cofactor>
</comment>
<dbReference type="InterPro" id="IPR016208">
    <property type="entry name" value="Ald_Oxase/xanthine_DH-like"/>
</dbReference>
<dbReference type="EMBL" id="DS469677">
    <property type="protein sequence ID" value="EDO36161.1"/>
    <property type="molecule type" value="Genomic_DNA"/>
</dbReference>
<dbReference type="STRING" id="45351.A7SJH1"/>
<keyword evidence="4" id="KW-0001">2Fe-2S</keyword>
<dbReference type="PANTHER" id="PTHR45444">
    <property type="entry name" value="XANTHINE DEHYDROGENASE"/>
    <property type="match status" value="1"/>
</dbReference>
<evidence type="ECO:0000256" key="6">
    <source>
        <dbReference type="ARBA" id="ARBA00023002"/>
    </source>
</evidence>
<comment type="similarity">
    <text evidence="3">Belongs to the xanthine dehydrogenase family.</text>
</comment>
<evidence type="ECO:0000313" key="13">
    <source>
        <dbReference type="EMBL" id="EDO36161.1"/>
    </source>
</evidence>
<evidence type="ECO:0000259" key="11">
    <source>
        <dbReference type="Pfam" id="PF00111"/>
    </source>
</evidence>
<dbReference type="GO" id="GO:0016491">
    <property type="term" value="F:oxidoreductase activity"/>
    <property type="evidence" value="ECO:0007669"/>
    <property type="project" value="UniProtKB-KW"/>
</dbReference>
<gene>
    <name evidence="13" type="ORF">NEMVEDRAFT_v1g120541</name>
</gene>
<dbReference type="SUPFAM" id="SSF47741">
    <property type="entry name" value="CO dehydrogenase ISP C-domain like"/>
    <property type="match status" value="1"/>
</dbReference>
<keyword evidence="9" id="KW-0520">NAD</keyword>
<dbReference type="Gene3D" id="1.10.150.120">
    <property type="entry name" value="[2Fe-2S]-binding domain"/>
    <property type="match status" value="1"/>
</dbReference>
<dbReference type="PhylomeDB" id="A7SJH1"/>
<evidence type="ECO:0000256" key="5">
    <source>
        <dbReference type="ARBA" id="ARBA00022723"/>
    </source>
</evidence>
<evidence type="ECO:0000256" key="4">
    <source>
        <dbReference type="ARBA" id="ARBA00022714"/>
    </source>
</evidence>
<comment type="cofactor">
    <cofactor evidence="1">
        <name>Mo-molybdopterin</name>
        <dbReference type="ChEBI" id="CHEBI:71302"/>
    </cofactor>
</comment>
<dbReference type="InterPro" id="IPR036010">
    <property type="entry name" value="2Fe-2S_ferredoxin-like_sf"/>
</dbReference>
<name>A7SJH1_NEMVE</name>
<evidence type="ECO:0000256" key="3">
    <source>
        <dbReference type="ARBA" id="ARBA00006849"/>
    </source>
</evidence>
<evidence type="ECO:0000313" key="14">
    <source>
        <dbReference type="Proteomes" id="UP000001593"/>
    </source>
</evidence>
<protein>
    <recommendedName>
        <fullName evidence="15">Xanthine dehydrogenase</fullName>
    </recommendedName>
</protein>
<dbReference type="AlphaFoldDB" id="A7SJH1"/>
<feature type="non-terminal residue" evidence="13">
    <location>
        <position position="1"/>
    </location>
</feature>